<dbReference type="InterPro" id="IPR012341">
    <property type="entry name" value="6hp_glycosidase-like_sf"/>
</dbReference>
<evidence type="ECO:0000313" key="4">
    <source>
        <dbReference type="Proteomes" id="UP000559256"/>
    </source>
</evidence>
<dbReference type="Proteomes" id="UP000559256">
    <property type="component" value="Unassembled WGS sequence"/>
</dbReference>
<accession>A0A8H5GK82</accession>
<dbReference type="AlphaFoldDB" id="A0A8H5GK82"/>
<feature type="binding site" evidence="1">
    <location>
        <position position="398"/>
    </location>
    <ligand>
        <name>Zn(2+)</name>
        <dbReference type="ChEBI" id="CHEBI:29105"/>
    </ligand>
</feature>
<evidence type="ECO:0000256" key="1">
    <source>
        <dbReference type="PIRSR" id="PIRSR607822-1"/>
    </source>
</evidence>
<keyword evidence="1" id="KW-0862">Zinc</keyword>
<dbReference type="OrthoDB" id="10257263at2759"/>
<evidence type="ECO:0008006" key="5">
    <source>
        <dbReference type="Google" id="ProtNLM"/>
    </source>
</evidence>
<keyword evidence="4" id="KW-1185">Reference proteome</keyword>
<dbReference type="CDD" id="cd04794">
    <property type="entry name" value="euk_LANCL"/>
    <property type="match status" value="1"/>
</dbReference>
<protein>
    <recommendedName>
        <fullName evidence="5">LanC-like protein 2</fullName>
    </recommendedName>
</protein>
<dbReference type="GO" id="GO:0005886">
    <property type="term" value="C:plasma membrane"/>
    <property type="evidence" value="ECO:0007669"/>
    <property type="project" value="TreeGrafter"/>
</dbReference>
<comment type="caution">
    <text evidence="3">The sequence shown here is derived from an EMBL/GenBank/DDBJ whole genome shotgun (WGS) entry which is preliminary data.</text>
</comment>
<reference evidence="3 4" key="1">
    <citation type="journal article" date="2020" name="ISME J.">
        <title>Uncovering the hidden diversity of litter-decomposition mechanisms in mushroom-forming fungi.</title>
        <authorList>
            <person name="Floudas D."/>
            <person name="Bentzer J."/>
            <person name="Ahren D."/>
            <person name="Johansson T."/>
            <person name="Persson P."/>
            <person name="Tunlid A."/>
        </authorList>
    </citation>
    <scope>NUCLEOTIDE SEQUENCE [LARGE SCALE GENOMIC DNA]</scope>
    <source>
        <strain evidence="3 4">CBS 291.85</strain>
    </source>
</reference>
<name>A0A8H5GK82_9AGAR</name>
<gene>
    <name evidence="3" type="ORF">D9758_005798</name>
</gene>
<dbReference type="PRINTS" id="PR01950">
    <property type="entry name" value="LANCSUPER"/>
</dbReference>
<dbReference type="Pfam" id="PF05147">
    <property type="entry name" value="LANC_like"/>
    <property type="match status" value="1"/>
</dbReference>
<dbReference type="PANTHER" id="PTHR12736:SF7">
    <property type="entry name" value="LANC-LIKE PROTEIN 3"/>
    <property type="match status" value="1"/>
</dbReference>
<organism evidence="3 4">
    <name type="scientific">Tetrapyrgos nigripes</name>
    <dbReference type="NCBI Taxonomy" id="182062"/>
    <lineage>
        <taxon>Eukaryota</taxon>
        <taxon>Fungi</taxon>
        <taxon>Dikarya</taxon>
        <taxon>Basidiomycota</taxon>
        <taxon>Agaricomycotina</taxon>
        <taxon>Agaricomycetes</taxon>
        <taxon>Agaricomycetidae</taxon>
        <taxon>Agaricales</taxon>
        <taxon>Marasmiineae</taxon>
        <taxon>Marasmiaceae</taxon>
        <taxon>Tetrapyrgos</taxon>
    </lineage>
</organism>
<evidence type="ECO:0000256" key="2">
    <source>
        <dbReference type="SAM" id="MobiDB-lite"/>
    </source>
</evidence>
<evidence type="ECO:0000313" key="3">
    <source>
        <dbReference type="EMBL" id="KAF5366296.1"/>
    </source>
</evidence>
<keyword evidence="1" id="KW-0479">Metal-binding</keyword>
<dbReference type="Gene3D" id="1.50.10.10">
    <property type="match status" value="1"/>
</dbReference>
<dbReference type="EMBL" id="JAACJM010000024">
    <property type="protein sequence ID" value="KAF5366296.1"/>
    <property type="molecule type" value="Genomic_DNA"/>
</dbReference>
<dbReference type="PANTHER" id="PTHR12736">
    <property type="entry name" value="LANC-LIKE PROTEIN"/>
    <property type="match status" value="1"/>
</dbReference>
<dbReference type="GO" id="GO:0005975">
    <property type="term" value="P:carbohydrate metabolic process"/>
    <property type="evidence" value="ECO:0007669"/>
    <property type="project" value="InterPro"/>
</dbReference>
<dbReference type="InterPro" id="IPR007822">
    <property type="entry name" value="LANC-like"/>
</dbReference>
<feature type="compositionally biased region" description="Polar residues" evidence="2">
    <location>
        <begin position="508"/>
        <end position="519"/>
    </location>
</feature>
<dbReference type="SMART" id="SM01260">
    <property type="entry name" value="LANC_like"/>
    <property type="match status" value="1"/>
</dbReference>
<feature type="binding site" evidence="1">
    <location>
        <position position="339"/>
    </location>
    <ligand>
        <name>Zn(2+)</name>
        <dbReference type="ChEBI" id="CHEBI:29105"/>
    </ligand>
</feature>
<sequence>MSTRSPRFIPHPDSLSNSLNVDELWVTLVRDLEKVQRETMQRPDPKLLLSAYVGLGGTVMMSRIVASFSDLGPPHDTILRSTLSRALSSTNIEQMVRTLYRGLQAAQWYPQIGSKISFLETPVGIATIILLYVIESGNNIDSNTGGKKIWEVCTEILQNGFQVLSKESRGSMTKDDANMDVDADTDDGCEVLYGRAGFLYALLRLRASVYRCVPRPHEGTDEKSRKLWNLISDENLRMAIHSIVERGRVGAKFFSSETGASASPPLMWSWHHKRYLGGAHGVAGILHVLLMCPTQLISAYVAEMLGTIEWLIDLQDKEGNWPSSFGKSRDHENDLVQWCHGAPGLLILFSTLIRRCHTNPSTFSLTPAFASSLISALHNAEVLVYTRGFLRKGVGLCHGVSGSVYALLAASDAVALLQSNPEPPPGQQQQQQPQTVLQIDRHDEFSRAYFLHAVHLAYLATGYRALEVQGEMSQPDRPWSLYEGLGGMCCAWAEVYDRLSTTGRNLAQTQGRTGANGQVGSTEGGGSESTTNLNLNPRLQWARSRSGMPGYDDMIVD</sequence>
<proteinExistence type="predicted"/>
<feature type="region of interest" description="Disordered" evidence="2">
    <location>
        <begin position="508"/>
        <end position="534"/>
    </location>
</feature>
<dbReference type="SUPFAM" id="SSF158745">
    <property type="entry name" value="LanC-like"/>
    <property type="match status" value="1"/>
</dbReference>
<dbReference type="GO" id="GO:0046872">
    <property type="term" value="F:metal ion binding"/>
    <property type="evidence" value="ECO:0007669"/>
    <property type="project" value="UniProtKB-KW"/>
</dbReference>
<feature type="binding site" evidence="1">
    <location>
        <position position="397"/>
    </location>
    <ligand>
        <name>Zn(2+)</name>
        <dbReference type="ChEBI" id="CHEBI:29105"/>
    </ligand>
</feature>
<dbReference type="GO" id="GO:0031179">
    <property type="term" value="P:peptide modification"/>
    <property type="evidence" value="ECO:0007669"/>
    <property type="project" value="InterPro"/>
</dbReference>